<evidence type="ECO:0000313" key="2">
    <source>
        <dbReference type="EMBL" id="CAH1252959.1"/>
    </source>
</evidence>
<feature type="domain" description="DUF4440" evidence="1">
    <location>
        <begin position="8"/>
        <end position="115"/>
    </location>
</feature>
<evidence type="ECO:0000313" key="3">
    <source>
        <dbReference type="Proteomes" id="UP000838412"/>
    </source>
</evidence>
<sequence length="124" mass="13921">MADLKAQIEARHEKFMTFYKARDAKGMASLYTEDCRFLPPGLDAHYGREGAEKLFVDEWAAGGKTMELKVEEVGPMGSDVIYERASFTTKCDDGSVFEAGKSLAIWKKVGGEWLIDIDIYNINK</sequence>
<dbReference type="EMBL" id="OV696687">
    <property type="protein sequence ID" value="CAH1252959.1"/>
    <property type="molecule type" value="Genomic_DNA"/>
</dbReference>
<dbReference type="Gene3D" id="3.10.450.50">
    <property type="match status" value="1"/>
</dbReference>
<dbReference type="InterPro" id="IPR027843">
    <property type="entry name" value="DUF4440"/>
</dbReference>
<accession>A0A8J9ZEH6</accession>
<keyword evidence="3" id="KW-1185">Reference proteome</keyword>
<gene>
    <name evidence="2" type="primary">Hypp1046</name>
    <name evidence="2" type="ORF">BLAG_LOCUS12886</name>
</gene>
<dbReference type="PANTHER" id="PTHR31664:SF8">
    <property type="entry name" value="DUF4440 DOMAIN-CONTAINING PROTEIN"/>
    <property type="match status" value="1"/>
</dbReference>
<dbReference type="OrthoDB" id="10066181at2759"/>
<reference evidence="2" key="1">
    <citation type="submission" date="2022-01" db="EMBL/GenBank/DDBJ databases">
        <authorList>
            <person name="Braso-Vives M."/>
        </authorList>
    </citation>
    <scope>NUCLEOTIDE SEQUENCE</scope>
</reference>
<dbReference type="InterPro" id="IPR032710">
    <property type="entry name" value="NTF2-like_dom_sf"/>
</dbReference>
<name>A0A8J9ZEH6_BRALA</name>
<dbReference type="Pfam" id="PF14534">
    <property type="entry name" value="DUF4440"/>
    <property type="match status" value="1"/>
</dbReference>
<organism evidence="2 3">
    <name type="scientific">Branchiostoma lanceolatum</name>
    <name type="common">Common lancelet</name>
    <name type="synonym">Amphioxus lanceolatum</name>
    <dbReference type="NCBI Taxonomy" id="7740"/>
    <lineage>
        <taxon>Eukaryota</taxon>
        <taxon>Metazoa</taxon>
        <taxon>Chordata</taxon>
        <taxon>Cephalochordata</taxon>
        <taxon>Leptocardii</taxon>
        <taxon>Amphioxiformes</taxon>
        <taxon>Branchiostomatidae</taxon>
        <taxon>Branchiostoma</taxon>
    </lineage>
</organism>
<dbReference type="SUPFAM" id="SSF54427">
    <property type="entry name" value="NTF2-like"/>
    <property type="match status" value="1"/>
</dbReference>
<evidence type="ECO:0000259" key="1">
    <source>
        <dbReference type="Pfam" id="PF14534"/>
    </source>
</evidence>
<proteinExistence type="predicted"/>
<dbReference type="AlphaFoldDB" id="A0A8J9ZEH6"/>
<protein>
    <submittedName>
        <fullName evidence="2">Hypp1046 protein</fullName>
    </submittedName>
</protein>
<dbReference type="PANTHER" id="PTHR31664">
    <property type="entry name" value="PROTEIN CBG16427"/>
    <property type="match status" value="1"/>
</dbReference>
<dbReference type="Proteomes" id="UP000838412">
    <property type="component" value="Chromosome 2"/>
</dbReference>